<sequence>MLDTKLPVICQRRYHILGDGAYSIREWLLTPYKDYGNLNNEQIHFNKKFSATRVLIENTFGHFKGRFRLKYICIVLTRSPSL</sequence>
<proteinExistence type="predicted"/>
<comment type="cofactor">
    <cofactor evidence="1">
        <name>a divalent metal cation</name>
        <dbReference type="ChEBI" id="CHEBI:60240"/>
    </cofactor>
</comment>
<evidence type="ECO:0000259" key="3">
    <source>
        <dbReference type="Pfam" id="PF13359"/>
    </source>
</evidence>
<protein>
    <recommendedName>
        <fullName evidence="3">DDE Tnp4 domain-containing protein</fullName>
    </recommendedName>
</protein>
<evidence type="ECO:0000313" key="4">
    <source>
        <dbReference type="EMBL" id="KAJ8926567.1"/>
    </source>
</evidence>
<keyword evidence="5" id="KW-1185">Reference proteome</keyword>
<dbReference type="EMBL" id="JANEYF010005855">
    <property type="protein sequence ID" value="KAJ8926567.1"/>
    <property type="molecule type" value="Genomic_DNA"/>
</dbReference>
<dbReference type="Pfam" id="PF13359">
    <property type="entry name" value="DDE_Tnp_4"/>
    <property type="match status" value="1"/>
</dbReference>
<reference evidence="4" key="1">
    <citation type="journal article" date="2023" name="Insect Mol. Biol.">
        <title>Genome sequencing provides insights into the evolution of gene families encoding plant cell wall-degrading enzymes in longhorned beetles.</title>
        <authorList>
            <person name="Shin N.R."/>
            <person name="Okamura Y."/>
            <person name="Kirsch R."/>
            <person name="Pauchet Y."/>
        </authorList>
    </citation>
    <scope>NUCLEOTIDE SEQUENCE</scope>
    <source>
        <strain evidence="4">RBIC_L_NR</strain>
    </source>
</reference>
<dbReference type="InterPro" id="IPR027806">
    <property type="entry name" value="HARBI1_dom"/>
</dbReference>
<name>A0AAV8WJ37_9CUCU</name>
<accession>A0AAV8WJ37</accession>
<comment type="caution">
    <text evidence="4">The sequence shown here is derived from an EMBL/GenBank/DDBJ whole genome shotgun (WGS) entry which is preliminary data.</text>
</comment>
<gene>
    <name evidence="4" type="ORF">NQ314_021060</name>
</gene>
<evidence type="ECO:0000256" key="1">
    <source>
        <dbReference type="ARBA" id="ARBA00001968"/>
    </source>
</evidence>
<dbReference type="GO" id="GO:0046872">
    <property type="term" value="F:metal ion binding"/>
    <property type="evidence" value="ECO:0007669"/>
    <property type="project" value="UniProtKB-KW"/>
</dbReference>
<evidence type="ECO:0000256" key="2">
    <source>
        <dbReference type="ARBA" id="ARBA00022723"/>
    </source>
</evidence>
<organism evidence="4 5">
    <name type="scientific">Rhamnusium bicolor</name>
    <dbReference type="NCBI Taxonomy" id="1586634"/>
    <lineage>
        <taxon>Eukaryota</taxon>
        <taxon>Metazoa</taxon>
        <taxon>Ecdysozoa</taxon>
        <taxon>Arthropoda</taxon>
        <taxon>Hexapoda</taxon>
        <taxon>Insecta</taxon>
        <taxon>Pterygota</taxon>
        <taxon>Neoptera</taxon>
        <taxon>Endopterygota</taxon>
        <taxon>Coleoptera</taxon>
        <taxon>Polyphaga</taxon>
        <taxon>Cucujiformia</taxon>
        <taxon>Chrysomeloidea</taxon>
        <taxon>Cerambycidae</taxon>
        <taxon>Lepturinae</taxon>
        <taxon>Rhagiini</taxon>
        <taxon>Rhamnusium</taxon>
    </lineage>
</organism>
<evidence type="ECO:0000313" key="5">
    <source>
        <dbReference type="Proteomes" id="UP001162156"/>
    </source>
</evidence>
<keyword evidence="2" id="KW-0479">Metal-binding</keyword>
<dbReference type="Proteomes" id="UP001162156">
    <property type="component" value="Unassembled WGS sequence"/>
</dbReference>
<dbReference type="AlphaFoldDB" id="A0AAV8WJ37"/>
<feature type="domain" description="DDE Tnp4" evidence="3">
    <location>
        <begin position="11"/>
        <end position="69"/>
    </location>
</feature>